<accession>A0A804MY81</accession>
<dbReference type="Proteomes" id="UP000007305">
    <property type="component" value="Chromosome 3"/>
</dbReference>
<evidence type="ECO:0000256" key="1">
    <source>
        <dbReference type="SAM" id="MobiDB-lite"/>
    </source>
</evidence>
<dbReference type="AlphaFoldDB" id="A0A804MY81"/>
<reference evidence="2" key="2">
    <citation type="submission" date="2019-07" db="EMBL/GenBank/DDBJ databases">
        <authorList>
            <person name="Seetharam A."/>
            <person name="Woodhouse M."/>
            <person name="Cannon E."/>
        </authorList>
    </citation>
    <scope>NUCLEOTIDE SEQUENCE [LARGE SCALE GENOMIC DNA]</scope>
    <source>
        <strain evidence="2">cv. B73</strain>
    </source>
</reference>
<feature type="region of interest" description="Disordered" evidence="1">
    <location>
        <begin position="1"/>
        <end position="22"/>
    </location>
</feature>
<reference evidence="2" key="3">
    <citation type="submission" date="2021-05" db="UniProtKB">
        <authorList>
            <consortium name="EnsemblPlants"/>
        </authorList>
    </citation>
    <scope>IDENTIFICATION</scope>
    <source>
        <strain evidence="2">cv. B73</strain>
    </source>
</reference>
<feature type="compositionally biased region" description="Basic and acidic residues" evidence="1">
    <location>
        <begin position="179"/>
        <end position="193"/>
    </location>
</feature>
<keyword evidence="3" id="KW-1185">Reference proteome</keyword>
<feature type="compositionally biased region" description="Polar residues" evidence="1">
    <location>
        <begin position="155"/>
        <end position="166"/>
    </location>
</feature>
<feature type="compositionally biased region" description="Basic residues" evidence="1">
    <location>
        <begin position="116"/>
        <end position="126"/>
    </location>
</feature>
<protein>
    <submittedName>
        <fullName evidence="2">Uncharacterized protein</fullName>
    </submittedName>
</protein>
<dbReference type="InParanoid" id="A0A804MY81"/>
<proteinExistence type="predicted"/>
<reference evidence="3" key="1">
    <citation type="submission" date="2015-12" db="EMBL/GenBank/DDBJ databases">
        <title>Update maize B73 reference genome by single molecule sequencing technologies.</title>
        <authorList>
            <consortium name="Maize Genome Sequencing Project"/>
            <person name="Ware D."/>
        </authorList>
    </citation>
    <scope>NUCLEOTIDE SEQUENCE [LARGE SCALE GENOMIC DNA]</scope>
    <source>
        <strain evidence="3">cv. B73</strain>
    </source>
</reference>
<evidence type="ECO:0000313" key="2">
    <source>
        <dbReference type="EnsemblPlants" id="Zm00001eb120690_P001"/>
    </source>
</evidence>
<dbReference type="EnsemblPlants" id="Zm00001eb120690_T001">
    <property type="protein sequence ID" value="Zm00001eb120690_P001"/>
    <property type="gene ID" value="Zm00001eb120690"/>
</dbReference>
<feature type="compositionally biased region" description="Basic and acidic residues" evidence="1">
    <location>
        <begin position="50"/>
        <end position="67"/>
    </location>
</feature>
<feature type="compositionally biased region" description="Basic and acidic residues" evidence="1">
    <location>
        <begin position="127"/>
        <end position="148"/>
    </location>
</feature>
<feature type="compositionally biased region" description="Basic and acidic residues" evidence="1">
    <location>
        <begin position="102"/>
        <end position="115"/>
    </location>
</feature>
<dbReference type="Gramene" id="Zm00001eb120690_T001">
    <property type="protein sequence ID" value="Zm00001eb120690_P001"/>
    <property type="gene ID" value="Zm00001eb120690"/>
</dbReference>
<feature type="region of interest" description="Disordered" evidence="1">
    <location>
        <begin position="50"/>
        <end position="193"/>
    </location>
</feature>
<name>A0A804MY81_MAIZE</name>
<organism evidence="2 3">
    <name type="scientific">Zea mays</name>
    <name type="common">Maize</name>
    <dbReference type="NCBI Taxonomy" id="4577"/>
    <lineage>
        <taxon>Eukaryota</taxon>
        <taxon>Viridiplantae</taxon>
        <taxon>Streptophyta</taxon>
        <taxon>Embryophyta</taxon>
        <taxon>Tracheophyta</taxon>
        <taxon>Spermatophyta</taxon>
        <taxon>Magnoliopsida</taxon>
        <taxon>Liliopsida</taxon>
        <taxon>Poales</taxon>
        <taxon>Poaceae</taxon>
        <taxon>PACMAD clade</taxon>
        <taxon>Panicoideae</taxon>
        <taxon>Andropogonodae</taxon>
        <taxon>Andropogoneae</taxon>
        <taxon>Tripsacinae</taxon>
        <taxon>Zea</taxon>
    </lineage>
</organism>
<sequence>MEELHGAQTPENPPAARETRARRKIHGAAVRELGVRRRAGAALFGKVGHGDLETRADGEVGRKEGALVRKARAAAGAERHGNSASCGGATPKRATRAQEAATDAHDQGTREEVHSRRAGAGRSARHQRAEGRSRQAERGNELRERDGRSPALERSSVSGRWETSTPGRALAGARSAGTDARERREQRDKLLAV</sequence>
<evidence type="ECO:0000313" key="3">
    <source>
        <dbReference type="Proteomes" id="UP000007305"/>
    </source>
</evidence>